<dbReference type="Pfam" id="PF03662">
    <property type="entry name" value="Glyco_hydro_79n"/>
    <property type="match status" value="1"/>
</dbReference>
<comment type="caution">
    <text evidence="2">The sequence shown here is derived from an EMBL/GenBank/DDBJ whole genome shotgun (WGS) entry which is preliminary data.</text>
</comment>
<organism evidence="2 3">
    <name type="scientific">Rehmannia glutinosa</name>
    <name type="common">Chinese foxglove</name>
    <dbReference type="NCBI Taxonomy" id="99300"/>
    <lineage>
        <taxon>Eukaryota</taxon>
        <taxon>Viridiplantae</taxon>
        <taxon>Streptophyta</taxon>
        <taxon>Embryophyta</taxon>
        <taxon>Tracheophyta</taxon>
        <taxon>Spermatophyta</taxon>
        <taxon>Magnoliopsida</taxon>
        <taxon>eudicotyledons</taxon>
        <taxon>Gunneridae</taxon>
        <taxon>Pentapetalae</taxon>
        <taxon>asterids</taxon>
        <taxon>lamiids</taxon>
        <taxon>Lamiales</taxon>
        <taxon>Orobanchaceae</taxon>
        <taxon>Rehmannieae</taxon>
        <taxon>Rehmannia</taxon>
    </lineage>
</organism>
<evidence type="ECO:0000313" key="3">
    <source>
        <dbReference type="Proteomes" id="UP001318860"/>
    </source>
</evidence>
<dbReference type="EMBL" id="JABTTQ020001092">
    <property type="protein sequence ID" value="KAK6135499.1"/>
    <property type="molecule type" value="Genomic_DNA"/>
</dbReference>
<sequence length="496" mass="53720">MWDVKANVTVKGTVFINGTSPIAHTDENFICATLDWWPPEKCDYGTCSWGKTSLLNLDLKNIVFLNAVKAFSPIKIRIGGTLEDKVIYQTEGDPKPCTPFAKNSSQLFGFTDGCLPLTRWDELNSFFNKSGALIIFSLNVLNGKSINPNNTATGPWNSANAASFIRYTVKKGYNIYGWELGNEVSGKGIGVGIAVDPYASDTIVLNNLIQEIYKGAKVKPLIIGPGGFFEPDWFSQYITKTARSLNVVTHHIYNLGSGRDENLIPRILNPSALDNGAGAIKGLQNILKYSGTSAAAWVGESGGVYNSGRDKVTNAFVFSFWYLDQLGLASTYDTKTYCRQTLIGGNYGLLNTTTFAPNPDYYSALLWHRLMGSSVLSTTFTGTKTIRAYSHCAKKSKGITLLLINLDGKTAVQTNLNFNGTLSVTGTTREEYHLTPLGGDLQSQTVLLNGKALTIGSSGTIPDLKPVTVASSKPITVAPFSIVFVHLPNVAVPACK</sequence>
<dbReference type="PANTHER" id="PTHR14363:SF17">
    <property type="entry name" value="HEPARANASE-LIKE PROTEIN 3"/>
    <property type="match status" value="1"/>
</dbReference>
<keyword evidence="3" id="KW-1185">Reference proteome</keyword>
<gene>
    <name evidence="2" type="ORF">DH2020_030752</name>
</gene>
<comment type="similarity">
    <text evidence="1">Belongs to the glycosyl hydrolase 79 family.</text>
</comment>
<proteinExistence type="inferred from homology"/>
<dbReference type="InterPro" id="IPR017853">
    <property type="entry name" value="GH"/>
</dbReference>
<evidence type="ECO:0000256" key="1">
    <source>
        <dbReference type="ARBA" id="ARBA00009800"/>
    </source>
</evidence>
<dbReference type="Proteomes" id="UP001318860">
    <property type="component" value="Unassembled WGS sequence"/>
</dbReference>
<protein>
    <recommendedName>
        <fullName evidence="4">Heparanase-like protein</fullName>
    </recommendedName>
</protein>
<dbReference type="PANTHER" id="PTHR14363">
    <property type="entry name" value="HEPARANASE-RELATED"/>
    <property type="match status" value="1"/>
</dbReference>
<dbReference type="InterPro" id="IPR005199">
    <property type="entry name" value="Glyco_hydro_79"/>
</dbReference>
<name>A0ABR0VNE4_REHGL</name>
<evidence type="ECO:0000313" key="2">
    <source>
        <dbReference type="EMBL" id="KAK6135499.1"/>
    </source>
</evidence>
<dbReference type="Gene3D" id="3.20.20.80">
    <property type="entry name" value="Glycosidases"/>
    <property type="match status" value="1"/>
</dbReference>
<dbReference type="SUPFAM" id="SSF51445">
    <property type="entry name" value="(Trans)glycosidases"/>
    <property type="match status" value="1"/>
</dbReference>
<reference evidence="2 3" key="1">
    <citation type="journal article" date="2021" name="Comput. Struct. Biotechnol. J.">
        <title>De novo genome assembly of the potent medicinal plant Rehmannia glutinosa using nanopore technology.</title>
        <authorList>
            <person name="Ma L."/>
            <person name="Dong C."/>
            <person name="Song C."/>
            <person name="Wang X."/>
            <person name="Zheng X."/>
            <person name="Niu Y."/>
            <person name="Chen S."/>
            <person name="Feng W."/>
        </authorList>
    </citation>
    <scope>NUCLEOTIDE SEQUENCE [LARGE SCALE GENOMIC DNA]</scope>
    <source>
        <strain evidence="2">DH-2019</strain>
    </source>
</reference>
<evidence type="ECO:0008006" key="4">
    <source>
        <dbReference type="Google" id="ProtNLM"/>
    </source>
</evidence>
<accession>A0ABR0VNE4</accession>